<accession>A0A4D6KBY1</accession>
<dbReference type="Pfam" id="PF02518">
    <property type="entry name" value="HATPase_c"/>
    <property type="match status" value="1"/>
</dbReference>
<dbReference type="SMART" id="SM00387">
    <property type="entry name" value="HATPase_c"/>
    <property type="match status" value="1"/>
</dbReference>
<dbReference type="InterPro" id="IPR050736">
    <property type="entry name" value="Sensor_HK_Regulatory"/>
</dbReference>
<dbReference type="Gene3D" id="3.30.565.10">
    <property type="entry name" value="Histidine kinase-like ATPase, C-terminal domain"/>
    <property type="match status" value="1"/>
</dbReference>
<dbReference type="OMA" id="DAHERMQ"/>
<evidence type="ECO:0000256" key="4">
    <source>
        <dbReference type="ARBA" id="ARBA00022679"/>
    </source>
</evidence>
<dbReference type="PANTHER" id="PTHR43711">
    <property type="entry name" value="TWO-COMPONENT HISTIDINE KINASE"/>
    <property type="match status" value="1"/>
</dbReference>
<evidence type="ECO:0000256" key="5">
    <source>
        <dbReference type="ARBA" id="ARBA00022777"/>
    </source>
</evidence>
<dbReference type="PROSITE" id="PS50109">
    <property type="entry name" value="HIS_KIN"/>
    <property type="match status" value="1"/>
</dbReference>
<evidence type="ECO:0000313" key="9">
    <source>
        <dbReference type="Proteomes" id="UP000297053"/>
    </source>
</evidence>
<evidence type="ECO:0000256" key="3">
    <source>
        <dbReference type="ARBA" id="ARBA00022553"/>
    </source>
</evidence>
<dbReference type="KEGG" id="halz:E5139_08155"/>
<keyword evidence="6" id="KW-0902">Two-component regulatory system</keyword>
<keyword evidence="4" id="KW-0808">Transferase</keyword>
<evidence type="ECO:0000256" key="2">
    <source>
        <dbReference type="ARBA" id="ARBA00012438"/>
    </source>
</evidence>
<feature type="domain" description="Histidine kinase" evidence="7">
    <location>
        <begin position="124"/>
        <end position="323"/>
    </location>
</feature>
<dbReference type="GO" id="GO:0000155">
    <property type="term" value="F:phosphorelay sensor kinase activity"/>
    <property type="evidence" value="ECO:0007669"/>
    <property type="project" value="InterPro"/>
</dbReference>
<dbReference type="CDD" id="cd00075">
    <property type="entry name" value="HATPase"/>
    <property type="match status" value="1"/>
</dbReference>
<dbReference type="InterPro" id="IPR005467">
    <property type="entry name" value="His_kinase_dom"/>
</dbReference>
<dbReference type="Gene3D" id="1.10.287.130">
    <property type="match status" value="1"/>
</dbReference>
<evidence type="ECO:0000256" key="6">
    <source>
        <dbReference type="ARBA" id="ARBA00023012"/>
    </source>
</evidence>
<name>A0A4D6KBY1_9EURY</name>
<dbReference type="InterPro" id="IPR004358">
    <property type="entry name" value="Sig_transdc_His_kin-like_C"/>
</dbReference>
<evidence type="ECO:0000313" key="8">
    <source>
        <dbReference type="EMBL" id="QCD65610.1"/>
    </source>
</evidence>
<dbReference type="InterPro" id="IPR003594">
    <property type="entry name" value="HATPase_dom"/>
</dbReference>
<reference evidence="8 9" key="1">
    <citation type="submission" date="2019-04" db="EMBL/GenBank/DDBJ databases">
        <title>Complete genome sequence of Arthrobacter sp. ZXY-2 associated with effective atrazine degradation and salt adaptation.</title>
        <authorList>
            <person name="Zhao X."/>
        </authorList>
    </citation>
    <scope>NUCLEOTIDE SEQUENCE [LARGE SCALE GENOMIC DNA]</scope>
    <source>
        <strain evidence="9">ZP60</strain>
    </source>
</reference>
<evidence type="ECO:0000259" key="7">
    <source>
        <dbReference type="PROSITE" id="PS50109"/>
    </source>
</evidence>
<evidence type="ECO:0000256" key="1">
    <source>
        <dbReference type="ARBA" id="ARBA00000085"/>
    </source>
</evidence>
<dbReference type="GeneID" id="42178901"/>
<dbReference type="PANTHER" id="PTHR43711:SF1">
    <property type="entry name" value="HISTIDINE KINASE 1"/>
    <property type="match status" value="1"/>
</dbReference>
<keyword evidence="5 8" id="KW-0418">Kinase</keyword>
<comment type="catalytic activity">
    <reaction evidence="1">
        <text>ATP + protein L-histidine = ADP + protein N-phospho-L-histidine.</text>
        <dbReference type="EC" id="2.7.13.3"/>
    </reaction>
</comment>
<dbReference type="InterPro" id="IPR003661">
    <property type="entry name" value="HisK_dim/P_dom"/>
</dbReference>
<dbReference type="AlphaFoldDB" id="A0A4D6KBY1"/>
<reference evidence="8 9" key="2">
    <citation type="submission" date="2019-04" db="EMBL/GenBank/DDBJ databases">
        <authorList>
            <person name="Yang S."/>
            <person name="Wei W."/>
        </authorList>
    </citation>
    <scope>NUCLEOTIDE SEQUENCE [LARGE SCALE GENOMIC DNA]</scope>
    <source>
        <strain evidence="9">ZP60</strain>
    </source>
</reference>
<organism evidence="8 9">
    <name type="scientific">Halomicrobium mukohataei</name>
    <dbReference type="NCBI Taxonomy" id="57705"/>
    <lineage>
        <taxon>Archaea</taxon>
        <taxon>Methanobacteriati</taxon>
        <taxon>Methanobacteriota</taxon>
        <taxon>Stenosarchaea group</taxon>
        <taxon>Halobacteria</taxon>
        <taxon>Halobacteriales</taxon>
        <taxon>Haloarculaceae</taxon>
        <taxon>Halomicrobium</taxon>
    </lineage>
</organism>
<dbReference type="Pfam" id="PF00512">
    <property type="entry name" value="HisKA"/>
    <property type="match status" value="1"/>
</dbReference>
<gene>
    <name evidence="8" type="ORF">E5139_08155</name>
</gene>
<proteinExistence type="predicted"/>
<protein>
    <recommendedName>
        <fullName evidence="2">histidine kinase</fullName>
        <ecNumber evidence="2">2.7.13.3</ecNumber>
    </recommendedName>
</protein>
<dbReference type="RefSeq" id="WP_015761973.1">
    <property type="nucleotide sequence ID" value="NZ_CP039375.1"/>
</dbReference>
<dbReference type="PRINTS" id="PR00344">
    <property type="entry name" value="BCTRLSENSOR"/>
</dbReference>
<dbReference type="Proteomes" id="UP000297053">
    <property type="component" value="Chromosome"/>
</dbReference>
<dbReference type="EC" id="2.7.13.3" evidence="2"/>
<sequence>MPPVVYVGPQERGLAFERAVTGSVLAVETPDERVLDDPRTSVVVVDPVGEVDATRLADAPVTVLAAETSDLPDGVVDECVAVDGDPTAALADHVDALVDGSPEAVDGRGELRRQSERLDTLTSSISHDLQTPIQLAITQLELYRETGDESHLDRLADAHERMQRLIDDLLTLARQGDTVDEPQRVSLASVCEDAWRGIDTGGARLRVRADATLTTTPGRLDRLLSNLFVNAVDHAADDVTVTVGLLPEGDGFYVADDGDGIGPADRDRIFERGYTTSDTGTGFGLAIVAEIVDAHGWSIAVTDQQSAGESSGTRFEVSRISSLEDA</sequence>
<dbReference type="CDD" id="cd00082">
    <property type="entry name" value="HisKA"/>
    <property type="match status" value="1"/>
</dbReference>
<dbReference type="SUPFAM" id="SSF47384">
    <property type="entry name" value="Homodimeric domain of signal transducing histidine kinase"/>
    <property type="match status" value="1"/>
</dbReference>
<dbReference type="SUPFAM" id="SSF55874">
    <property type="entry name" value="ATPase domain of HSP90 chaperone/DNA topoisomerase II/histidine kinase"/>
    <property type="match status" value="1"/>
</dbReference>
<dbReference type="EMBL" id="CP039375">
    <property type="protein sequence ID" value="QCD65610.1"/>
    <property type="molecule type" value="Genomic_DNA"/>
</dbReference>
<dbReference type="InterPro" id="IPR036890">
    <property type="entry name" value="HATPase_C_sf"/>
</dbReference>
<dbReference type="InterPro" id="IPR036097">
    <property type="entry name" value="HisK_dim/P_sf"/>
</dbReference>
<dbReference type="SMART" id="SM00388">
    <property type="entry name" value="HisKA"/>
    <property type="match status" value="1"/>
</dbReference>
<keyword evidence="3" id="KW-0597">Phosphoprotein</keyword>